<dbReference type="SUPFAM" id="SSF53067">
    <property type="entry name" value="Actin-like ATPase domain"/>
    <property type="match status" value="1"/>
</dbReference>
<proteinExistence type="predicted"/>
<feature type="transmembrane region" description="Helical" evidence="1">
    <location>
        <begin position="7"/>
        <end position="25"/>
    </location>
</feature>
<keyword evidence="1" id="KW-0812">Transmembrane</keyword>
<dbReference type="Pfam" id="PF07318">
    <property type="entry name" value="DUF1464"/>
    <property type="match status" value="1"/>
</dbReference>
<dbReference type="InterPro" id="IPR043129">
    <property type="entry name" value="ATPase_NBD"/>
</dbReference>
<evidence type="ECO:0000313" key="2">
    <source>
        <dbReference type="EMBL" id="HHK69096.1"/>
    </source>
</evidence>
<evidence type="ECO:0000256" key="1">
    <source>
        <dbReference type="SAM" id="Phobius"/>
    </source>
</evidence>
<reference evidence="2" key="1">
    <citation type="journal article" date="2020" name="mSystems">
        <title>Genome- and Community-Level Interaction Insights into Carbon Utilization and Element Cycling Functions of Hydrothermarchaeota in Hydrothermal Sediment.</title>
        <authorList>
            <person name="Zhou Z."/>
            <person name="Liu Y."/>
            <person name="Xu W."/>
            <person name="Pan J."/>
            <person name="Luo Z.H."/>
            <person name="Li M."/>
        </authorList>
    </citation>
    <scope>NUCLEOTIDE SEQUENCE [LARGE SCALE GENOMIC DNA]</scope>
    <source>
        <strain evidence="2">SpSt-1056</strain>
    </source>
</reference>
<gene>
    <name evidence="2" type="ORF">ENM11_08140</name>
</gene>
<dbReference type="EMBL" id="DRWN01000068">
    <property type="protein sequence ID" value="HHK69096.1"/>
    <property type="molecule type" value="Genomic_DNA"/>
</dbReference>
<accession>A0A7C5LF32</accession>
<protein>
    <submittedName>
        <fullName evidence="2">DUF1464 domain-containing protein</fullName>
    </submittedName>
</protein>
<name>A0A7C5LF32_CALS0</name>
<keyword evidence="1" id="KW-1133">Transmembrane helix</keyword>
<organism evidence="2">
    <name type="scientific">Caldiarchaeum subterraneum</name>
    <dbReference type="NCBI Taxonomy" id="311458"/>
    <lineage>
        <taxon>Archaea</taxon>
        <taxon>Nitrososphaerota</taxon>
        <taxon>Candidatus Caldarchaeales</taxon>
        <taxon>Candidatus Caldarchaeaceae</taxon>
        <taxon>Candidatus Caldarchaeum</taxon>
    </lineage>
</organism>
<keyword evidence="1" id="KW-0472">Membrane</keyword>
<dbReference type="InterPro" id="IPR009927">
    <property type="entry name" value="DUF1464"/>
</dbReference>
<dbReference type="PIRSF" id="PIRSF009433">
    <property type="entry name" value="DUF1464"/>
    <property type="match status" value="1"/>
</dbReference>
<comment type="caution">
    <text evidence="2">The sequence shown here is derived from an EMBL/GenBank/DDBJ whole genome shotgun (WGS) entry which is preliminary data.</text>
</comment>
<sequence>MSRRSAAYGLPLVFSTALIVYGILIDTTAKQAFTQLLSTRVTLPYGSNIKNNNHFLTCMRALGIDPGTGNFDFCCIEDDVDRIVLDETIPSSLVAEDTARVMSLVKSVSPDVVVGPSGYGLEFKKISDLTEDDLALTTLEKKAETEIPVLSGVRRLLRMMRAEGLNAFTVPGVIQLPTVPSYRKFNKIDMGTADKTCVTAYAVWDQAKKLGINYDGTRLICLEMGLGYNAAIAVENGNIVDGIGGTIFPGPGFLALGMMDGELAYLLGDFSKKRLFEGGVAYLSNGFQESLEEFTLRRHGVYKDGWTLFLEGVVKAVAALTAVMDVKPYEVIITGRISRVAELREEIIAMVERRLGIRCRRPANVFASRAKDVAMGAALIANGIAGGKYAKLVETLELTKSVGTVLEYVRVPRFNPRDILKNLRSD</sequence>
<dbReference type="AlphaFoldDB" id="A0A7C5LF32"/>